<comment type="caution">
    <text evidence="1">The sequence shown here is derived from an EMBL/GenBank/DDBJ whole genome shotgun (WGS) entry which is preliminary data.</text>
</comment>
<protein>
    <submittedName>
        <fullName evidence="1">Uncharacterized protein</fullName>
    </submittedName>
</protein>
<keyword evidence="2" id="KW-1185">Reference proteome</keyword>
<reference evidence="1 2" key="1">
    <citation type="journal article" date="2020" name="Arch. Microbiol.">
        <title>The genome sequence of the giant phototrophic gammaproteobacterium Thiospirillum jenense gives insight into its physiological properties and phylogenetic relationships.</title>
        <authorList>
            <person name="Imhoff J.F."/>
            <person name="Meyer T.E."/>
            <person name="Kyndt J.A."/>
        </authorList>
    </citation>
    <scope>NUCLEOTIDE SEQUENCE [LARGE SCALE GENOMIC DNA]</scope>
    <source>
        <strain evidence="1 2">DSM 216</strain>
    </source>
</reference>
<organism evidence="1 2">
    <name type="scientific">Thiospirillum jenense</name>
    <dbReference type="NCBI Taxonomy" id="1653858"/>
    <lineage>
        <taxon>Bacteria</taxon>
        <taxon>Pseudomonadati</taxon>
        <taxon>Pseudomonadota</taxon>
        <taxon>Gammaproteobacteria</taxon>
        <taxon>Chromatiales</taxon>
        <taxon>Chromatiaceae</taxon>
        <taxon>Thiospirillum</taxon>
    </lineage>
</organism>
<accession>A0A839HCJ5</accession>
<gene>
    <name evidence="1" type="ORF">HUK38_01555</name>
</gene>
<sequence>MSIALLYAFNSAATEPNTFKQRLLTNATAYIPPQCYTQTTDEHGQLHNPCYSCHTASLSPNKINDDELQLTYAFPLSAEDNPWHNLFQDRQAQVAAISDDAILTYIRQSNYFDSNGNIIPAARLNQVPIEWDYDENGRWDGFIPDAQFQFDNEGFDRTPDNQFTGWRSFAYYPFLGTFWPTNGSTDDVLIRLPDSFRRDVNGNFDLTVYKVNLAIVEALITTRDIPIEPVDEAALGGIDLDHDGQIGRAELIKYDWAPRDNRYMWYVGQALIEQRTGRLHLAARLYPEGTEFLHTVRYIDVNEQGENQLAARMKEVRYARKQYWMTYADLDLQTAAEIKEQHDFPDRIRTIHGNLEAGVSNDQGWVYAAMIEDAEGQLRPQNYEELVFCIGCHSGIGAITDGSFAFPRKLPATTAWQRGWYHWDQRGLTGIPDRARQDGQLEYTFYLQTNGAGDEFRSNDEIKTRFFDANHQLNPAQLEQLRTDISVLLAASPERAMTLNKAYQVIVREQSFISGRDATVTPLTTVHRSIDAATLTGIKDPVVGY</sequence>
<name>A0A839HCJ5_9GAMM</name>
<dbReference type="EMBL" id="JABVCQ010000003">
    <property type="protein sequence ID" value="MBB1124917.1"/>
    <property type="molecule type" value="Genomic_DNA"/>
</dbReference>
<evidence type="ECO:0000313" key="2">
    <source>
        <dbReference type="Proteomes" id="UP000548632"/>
    </source>
</evidence>
<dbReference type="AlphaFoldDB" id="A0A839HCJ5"/>
<proteinExistence type="predicted"/>
<evidence type="ECO:0000313" key="1">
    <source>
        <dbReference type="EMBL" id="MBB1124917.1"/>
    </source>
</evidence>
<dbReference type="Proteomes" id="UP000548632">
    <property type="component" value="Unassembled WGS sequence"/>
</dbReference>